<reference evidence="1 2" key="1">
    <citation type="submission" date="2021-01" db="EMBL/GenBank/DDBJ databases">
        <title>Sequencing the genomes of 1000 actinobacteria strains.</title>
        <authorList>
            <person name="Klenk H.-P."/>
        </authorList>
    </citation>
    <scope>NUCLEOTIDE SEQUENCE [LARGE SCALE GENOMIC DNA]</scope>
    <source>
        <strain evidence="1 2">DSM 44581</strain>
    </source>
</reference>
<sequence>MMGMAAVAAVVNPDDGTEKERVAEQRRAAGLLSPEAYDAVVVDMVMFAAPNMFALVEQEVNDPEIAQVVGFGMAFDGWVEVVSIDGKARGQYATPQEALKPYISSEDVQGRIVWVTPDLVLQKLLTK</sequence>
<protein>
    <submittedName>
        <fullName evidence="1">Uncharacterized protein</fullName>
    </submittedName>
</protein>
<evidence type="ECO:0000313" key="2">
    <source>
        <dbReference type="Proteomes" id="UP001195724"/>
    </source>
</evidence>
<dbReference type="RefSeq" id="WP_204844934.1">
    <property type="nucleotide sequence ID" value="NZ_JAFBCL010000001.1"/>
</dbReference>
<comment type="caution">
    <text evidence="1">The sequence shown here is derived from an EMBL/GenBank/DDBJ whole genome shotgun (WGS) entry which is preliminary data.</text>
</comment>
<accession>A0ABS2SH34</accession>
<dbReference type="EMBL" id="JAFBCL010000001">
    <property type="protein sequence ID" value="MBM7814391.1"/>
    <property type="molecule type" value="Genomic_DNA"/>
</dbReference>
<keyword evidence="2" id="KW-1185">Reference proteome</keyword>
<dbReference type="Proteomes" id="UP001195724">
    <property type="component" value="Unassembled WGS sequence"/>
</dbReference>
<organism evidence="1 2">
    <name type="scientific">Saccharothrix algeriensis</name>
    <dbReference type="NCBI Taxonomy" id="173560"/>
    <lineage>
        <taxon>Bacteria</taxon>
        <taxon>Bacillati</taxon>
        <taxon>Actinomycetota</taxon>
        <taxon>Actinomycetes</taxon>
        <taxon>Pseudonocardiales</taxon>
        <taxon>Pseudonocardiaceae</taxon>
        <taxon>Saccharothrix</taxon>
    </lineage>
</organism>
<evidence type="ECO:0000313" key="1">
    <source>
        <dbReference type="EMBL" id="MBM7814391.1"/>
    </source>
</evidence>
<gene>
    <name evidence="1" type="ORF">JOE68_005256</name>
</gene>
<proteinExistence type="predicted"/>
<name>A0ABS2SH34_9PSEU</name>